<evidence type="ECO:0000256" key="3">
    <source>
        <dbReference type="ARBA" id="ARBA00022840"/>
    </source>
</evidence>
<evidence type="ECO:0000313" key="6">
    <source>
        <dbReference type="Proteomes" id="UP000095743"/>
    </source>
</evidence>
<keyword evidence="1" id="KW-0813">Transport</keyword>
<dbReference type="GO" id="GO:0140359">
    <property type="term" value="F:ABC-type transporter activity"/>
    <property type="evidence" value="ECO:0007669"/>
    <property type="project" value="UniProtKB-ARBA"/>
</dbReference>
<evidence type="ECO:0000256" key="2">
    <source>
        <dbReference type="ARBA" id="ARBA00022741"/>
    </source>
</evidence>
<keyword evidence="3" id="KW-0067">ATP-binding</keyword>
<dbReference type="InterPro" id="IPR027417">
    <property type="entry name" value="P-loop_NTPase"/>
</dbReference>
<dbReference type="Pfam" id="PF08402">
    <property type="entry name" value="TOBE_2"/>
    <property type="match status" value="1"/>
</dbReference>
<accession>A0A1D8GME7</accession>
<reference evidence="5 6" key="1">
    <citation type="submission" date="2016-09" db="EMBL/GenBank/DDBJ databases">
        <title>Genomic analysis reveals versatility of anaerobic energy metabolism of Geosporobacter ferrireducens IRF9 of phylum Firmicutes.</title>
        <authorList>
            <person name="Kim S.-J."/>
        </authorList>
    </citation>
    <scope>NUCLEOTIDE SEQUENCE [LARGE SCALE GENOMIC DNA]</scope>
    <source>
        <strain evidence="5 6">IRF9</strain>
    </source>
</reference>
<evidence type="ECO:0000259" key="4">
    <source>
        <dbReference type="PROSITE" id="PS50893"/>
    </source>
</evidence>
<dbReference type="GO" id="GO:0005524">
    <property type="term" value="F:ATP binding"/>
    <property type="evidence" value="ECO:0007669"/>
    <property type="project" value="UniProtKB-KW"/>
</dbReference>
<evidence type="ECO:0000256" key="1">
    <source>
        <dbReference type="ARBA" id="ARBA00022448"/>
    </source>
</evidence>
<organism evidence="5 6">
    <name type="scientific">Geosporobacter ferrireducens</name>
    <dbReference type="NCBI Taxonomy" id="1424294"/>
    <lineage>
        <taxon>Bacteria</taxon>
        <taxon>Bacillati</taxon>
        <taxon>Bacillota</taxon>
        <taxon>Clostridia</taxon>
        <taxon>Peptostreptococcales</taxon>
        <taxon>Thermotaleaceae</taxon>
        <taxon>Geosporobacter</taxon>
    </lineage>
</organism>
<dbReference type="RefSeq" id="WP_069980416.1">
    <property type="nucleotide sequence ID" value="NZ_CP017269.1"/>
</dbReference>
<feature type="domain" description="ABC transporter" evidence="4">
    <location>
        <begin position="7"/>
        <end position="242"/>
    </location>
</feature>
<dbReference type="InterPro" id="IPR008995">
    <property type="entry name" value="Mo/tungstate-bd_C_term_dom"/>
</dbReference>
<dbReference type="InterPro" id="IPR050093">
    <property type="entry name" value="ABC_SmlMolc_Importer"/>
</dbReference>
<dbReference type="InterPro" id="IPR013611">
    <property type="entry name" value="Transp-assoc_OB_typ2"/>
</dbReference>
<name>A0A1D8GME7_9FIRM</name>
<dbReference type="InterPro" id="IPR017871">
    <property type="entry name" value="ABC_transporter-like_CS"/>
</dbReference>
<dbReference type="PANTHER" id="PTHR42781">
    <property type="entry name" value="SPERMIDINE/PUTRESCINE IMPORT ATP-BINDING PROTEIN POTA"/>
    <property type="match status" value="1"/>
</dbReference>
<gene>
    <name evidence="5" type="ORF">Gferi_22715</name>
</gene>
<dbReference type="SUPFAM" id="SSF50331">
    <property type="entry name" value="MOP-like"/>
    <property type="match status" value="1"/>
</dbReference>
<dbReference type="OrthoDB" id="9802264at2"/>
<protein>
    <submittedName>
        <fullName evidence="5">ABC transporter</fullName>
    </submittedName>
</protein>
<evidence type="ECO:0000313" key="5">
    <source>
        <dbReference type="EMBL" id="AOT72101.1"/>
    </source>
</evidence>
<keyword evidence="2" id="KW-0547">Nucleotide-binding</keyword>
<dbReference type="Gene3D" id="2.40.50.100">
    <property type="match status" value="1"/>
</dbReference>
<dbReference type="Pfam" id="PF00005">
    <property type="entry name" value="ABC_tran"/>
    <property type="match status" value="1"/>
</dbReference>
<dbReference type="AlphaFoldDB" id="A0A1D8GME7"/>
<dbReference type="PROSITE" id="PS00211">
    <property type="entry name" value="ABC_TRANSPORTER_1"/>
    <property type="match status" value="1"/>
</dbReference>
<keyword evidence="6" id="KW-1185">Reference proteome</keyword>
<dbReference type="PROSITE" id="PS50893">
    <property type="entry name" value="ABC_TRANSPORTER_2"/>
    <property type="match status" value="1"/>
</dbReference>
<dbReference type="GO" id="GO:0016887">
    <property type="term" value="F:ATP hydrolysis activity"/>
    <property type="evidence" value="ECO:0007669"/>
    <property type="project" value="InterPro"/>
</dbReference>
<dbReference type="GO" id="GO:0043190">
    <property type="term" value="C:ATP-binding cassette (ABC) transporter complex"/>
    <property type="evidence" value="ECO:0007669"/>
    <property type="project" value="InterPro"/>
</dbReference>
<dbReference type="FunFam" id="3.40.50.300:FF:000042">
    <property type="entry name" value="Maltose/maltodextrin ABC transporter, ATP-binding protein"/>
    <property type="match status" value="1"/>
</dbReference>
<dbReference type="EMBL" id="CP017269">
    <property type="protein sequence ID" value="AOT72101.1"/>
    <property type="molecule type" value="Genomic_DNA"/>
</dbReference>
<dbReference type="PANTHER" id="PTHR42781:SF4">
    <property type="entry name" value="SPERMIDINE_PUTRESCINE IMPORT ATP-BINDING PROTEIN POTA"/>
    <property type="match status" value="1"/>
</dbReference>
<dbReference type="KEGG" id="gfe:Gferi_22715"/>
<dbReference type="InterPro" id="IPR003439">
    <property type="entry name" value="ABC_transporter-like_ATP-bd"/>
</dbReference>
<dbReference type="InterPro" id="IPR003593">
    <property type="entry name" value="AAA+_ATPase"/>
</dbReference>
<sequence>MKSPKKVYLEDLNKTFITAGKDKVVAVNDINLKIEPGEFATMLGPSGCGKTTTLRMIAGFEMPTKGNVFIGEENVANKTPDKRDTAMVFQNYALFPHMNVFDNIAYGLKILKRPKTEIKERVERILKMMKMEDFSERVPAQMSGGQQQRVSLARALVMEPGVLLFDEPLSNLDAKLRIHMRDEIRKIQQNVGITSIYVTHDQEEAMAMSDKVIIMNNGVIEQQGTPQEIYQRPINEFVANFIGRANILDGQIESFDGSDVIVNIYDVKYRAKANRRFETGQKVHVVIRPEGVIVGKQDFTVKVEKSVFMGQNHEYGVDFFGTNIEISENNPTGKTIYRIGEQMGIGFEERALHIL</sequence>
<dbReference type="SUPFAM" id="SSF52540">
    <property type="entry name" value="P-loop containing nucleoside triphosphate hydrolases"/>
    <property type="match status" value="1"/>
</dbReference>
<proteinExistence type="predicted"/>
<dbReference type="Proteomes" id="UP000095743">
    <property type="component" value="Chromosome"/>
</dbReference>
<dbReference type="Gene3D" id="3.40.50.300">
    <property type="entry name" value="P-loop containing nucleotide triphosphate hydrolases"/>
    <property type="match status" value="1"/>
</dbReference>
<dbReference type="STRING" id="1424294.Gferi_22715"/>
<dbReference type="SMART" id="SM00382">
    <property type="entry name" value="AAA"/>
    <property type="match status" value="1"/>
</dbReference>